<keyword evidence="6 11" id="KW-1133">Transmembrane helix</keyword>
<dbReference type="GO" id="GO:0071973">
    <property type="term" value="P:bacterial-type flagellum-dependent cell motility"/>
    <property type="evidence" value="ECO:0007669"/>
    <property type="project" value="InterPro"/>
</dbReference>
<keyword evidence="4" id="KW-1003">Cell membrane</keyword>
<evidence type="ECO:0000256" key="3">
    <source>
        <dbReference type="ARBA" id="ARBA00007971"/>
    </source>
</evidence>
<keyword evidence="5 11" id="KW-0812">Transmembrane</keyword>
<evidence type="ECO:0000256" key="6">
    <source>
        <dbReference type="ARBA" id="ARBA00022989"/>
    </source>
</evidence>
<dbReference type="Pfam" id="PF08345">
    <property type="entry name" value="YscJ_FliF_C"/>
    <property type="match status" value="1"/>
</dbReference>
<dbReference type="GO" id="GO:0005886">
    <property type="term" value="C:plasma membrane"/>
    <property type="evidence" value="ECO:0007669"/>
    <property type="project" value="UniProtKB-SubCell"/>
</dbReference>
<dbReference type="PANTHER" id="PTHR30046:SF0">
    <property type="entry name" value="FLAGELLAR M-RING PROTEIN"/>
    <property type="match status" value="1"/>
</dbReference>
<comment type="similarity">
    <text evidence="3 9">Belongs to the FliF family.</text>
</comment>
<dbReference type="InterPro" id="IPR000067">
    <property type="entry name" value="FlgMring_FliF"/>
</dbReference>
<keyword evidence="15" id="KW-1185">Reference proteome</keyword>
<keyword evidence="14" id="KW-0282">Flagellum</keyword>
<evidence type="ECO:0000256" key="11">
    <source>
        <dbReference type="SAM" id="Phobius"/>
    </source>
</evidence>
<accession>A0A7W0HKJ7</accession>
<dbReference type="EMBL" id="JACDUS010000003">
    <property type="protein sequence ID" value="MBA2881297.1"/>
    <property type="molecule type" value="Genomic_DNA"/>
</dbReference>
<evidence type="ECO:0000256" key="9">
    <source>
        <dbReference type="PIRNR" id="PIRNR004862"/>
    </source>
</evidence>
<evidence type="ECO:0000256" key="1">
    <source>
        <dbReference type="ARBA" id="ARBA00004117"/>
    </source>
</evidence>
<evidence type="ECO:0000259" key="13">
    <source>
        <dbReference type="Pfam" id="PF08345"/>
    </source>
</evidence>
<reference evidence="14 15" key="1">
    <citation type="submission" date="2020-07" db="EMBL/GenBank/DDBJ databases">
        <title>Genomic Encyclopedia of Type Strains, Phase IV (KMG-IV): sequencing the most valuable type-strain genomes for metagenomic binning, comparative biology and taxonomic classification.</title>
        <authorList>
            <person name="Goeker M."/>
        </authorList>
    </citation>
    <scope>NUCLEOTIDE SEQUENCE [LARGE SCALE GENOMIC DNA]</scope>
    <source>
        <strain evidence="14 15">DSM 17721</strain>
    </source>
</reference>
<dbReference type="Gene3D" id="3.30.300.30">
    <property type="match status" value="1"/>
</dbReference>
<keyword evidence="14" id="KW-0966">Cell projection</keyword>
<dbReference type="PRINTS" id="PR01009">
    <property type="entry name" value="FLGMRINGFLIF"/>
</dbReference>
<dbReference type="InterPro" id="IPR043427">
    <property type="entry name" value="YscJ/FliF"/>
</dbReference>
<keyword evidence="8 9" id="KW-0975">Bacterial flagellum</keyword>
<evidence type="ECO:0000256" key="7">
    <source>
        <dbReference type="ARBA" id="ARBA00023136"/>
    </source>
</evidence>
<feature type="domain" description="Flagellar M-ring C-terminal" evidence="13">
    <location>
        <begin position="252"/>
        <end position="411"/>
    </location>
</feature>
<dbReference type="NCBIfam" id="TIGR00206">
    <property type="entry name" value="fliF"/>
    <property type="match status" value="1"/>
</dbReference>
<dbReference type="PIRSF" id="PIRSF004862">
    <property type="entry name" value="FliF"/>
    <property type="match status" value="1"/>
</dbReference>
<feature type="compositionally biased region" description="Basic and acidic residues" evidence="10">
    <location>
        <begin position="289"/>
        <end position="303"/>
    </location>
</feature>
<evidence type="ECO:0000256" key="4">
    <source>
        <dbReference type="ARBA" id="ARBA00022475"/>
    </source>
</evidence>
<evidence type="ECO:0000256" key="2">
    <source>
        <dbReference type="ARBA" id="ARBA00004651"/>
    </source>
</evidence>
<organism evidence="14 15">
    <name type="scientific">Desulfosalsimonas propionicica</name>
    <dbReference type="NCBI Taxonomy" id="332175"/>
    <lineage>
        <taxon>Bacteria</taxon>
        <taxon>Pseudomonadati</taxon>
        <taxon>Thermodesulfobacteriota</taxon>
        <taxon>Desulfobacteria</taxon>
        <taxon>Desulfobacterales</taxon>
        <taxon>Desulfosalsimonadaceae</taxon>
        <taxon>Desulfosalsimonas</taxon>
    </lineage>
</organism>
<evidence type="ECO:0000256" key="5">
    <source>
        <dbReference type="ARBA" id="ARBA00022692"/>
    </source>
</evidence>
<name>A0A7W0HKJ7_9BACT</name>
<keyword evidence="14" id="KW-0969">Cilium</keyword>
<dbReference type="Proteomes" id="UP000525298">
    <property type="component" value="Unassembled WGS sequence"/>
</dbReference>
<dbReference type="InterPro" id="IPR013556">
    <property type="entry name" value="Flag_M-ring_C"/>
</dbReference>
<sequence length="513" mass="56687">MEETKPYQKFMENIRNWPLSRKLSLAGVGLLSLILFGVLIFQAGKADFRPLYTDLPRQEAASVTQWLKEEGVAYRLENNGRSIHVPADLVYETRLNLAGQGLPRQGGVGFEIFDKQDFGVTKFTQKVNFQRAMQGELARTIAAMEPVKSARVHLVLPEDRLLREQQKPAKASVVLDIEPGRSLDATQTRSIVHLVSGSIEGLDKNRVTVLDTGGRLLSENRANDPGLVMLPDKLKFKNTLESRLEQRVQSLLDRALGRGNSQVRVTAGLDFTKEDITTEEYDPDSLVPRSEKITESRSGRERGGGVPGTESNLGDNQEAGGSMMTESRNSEVINYEISKTVKQIQRPVGDIKQISAAVLVADTFDPAANDGEGQWVPMAPEKRDSIRTMVSSALGLDADRGDRVEVVSMPFQKEMAEAGTRETSSGVYDYLPYAKYILLLICALLVYLALVRPMIRTLRGQVVAQQQQYAAELPDAYGHQQTKALDAPTALRGELDSFSVTPAQVVKAWLKEG</sequence>
<dbReference type="GO" id="GO:0003774">
    <property type="term" value="F:cytoskeletal motor activity"/>
    <property type="evidence" value="ECO:0007669"/>
    <property type="project" value="InterPro"/>
</dbReference>
<comment type="subcellular location">
    <subcellularLocation>
        <location evidence="1 9">Bacterial flagellum basal body</location>
    </subcellularLocation>
    <subcellularLocation>
        <location evidence="2">Cell membrane</location>
        <topology evidence="2">Multi-pass membrane protein</topology>
    </subcellularLocation>
</comment>
<dbReference type="AlphaFoldDB" id="A0A7W0HKJ7"/>
<keyword evidence="7 11" id="KW-0472">Membrane</keyword>
<dbReference type="RefSeq" id="WP_181550944.1">
    <property type="nucleotide sequence ID" value="NZ_JACDUS010000003.1"/>
</dbReference>
<feature type="transmembrane region" description="Helical" evidence="11">
    <location>
        <begin position="433"/>
        <end position="451"/>
    </location>
</feature>
<evidence type="ECO:0000313" key="14">
    <source>
        <dbReference type="EMBL" id="MBA2881297.1"/>
    </source>
</evidence>
<evidence type="ECO:0000256" key="10">
    <source>
        <dbReference type="SAM" id="MobiDB-lite"/>
    </source>
</evidence>
<dbReference type="InterPro" id="IPR045851">
    <property type="entry name" value="AMP-bd_C_sf"/>
</dbReference>
<comment type="function">
    <text evidence="9">The M ring may be actively involved in energy transduction.</text>
</comment>
<dbReference type="InterPro" id="IPR006182">
    <property type="entry name" value="FliF_N_dom"/>
</dbReference>
<comment type="caution">
    <text evidence="14">The sequence shown here is derived from an EMBL/GenBank/DDBJ whole genome shotgun (WGS) entry which is preliminary data.</text>
</comment>
<dbReference type="Pfam" id="PF01514">
    <property type="entry name" value="YscJ_FliF"/>
    <property type="match status" value="1"/>
</dbReference>
<evidence type="ECO:0000313" key="15">
    <source>
        <dbReference type="Proteomes" id="UP000525298"/>
    </source>
</evidence>
<proteinExistence type="inferred from homology"/>
<dbReference type="PANTHER" id="PTHR30046">
    <property type="entry name" value="FLAGELLAR M-RING PROTEIN"/>
    <property type="match status" value="1"/>
</dbReference>
<gene>
    <name evidence="14" type="ORF">HNR65_001623</name>
</gene>
<evidence type="ECO:0000259" key="12">
    <source>
        <dbReference type="Pfam" id="PF01514"/>
    </source>
</evidence>
<protein>
    <recommendedName>
        <fullName evidence="9">Flagellar M-ring protein</fullName>
    </recommendedName>
</protein>
<dbReference type="GO" id="GO:0009431">
    <property type="term" value="C:bacterial-type flagellum basal body, MS ring"/>
    <property type="evidence" value="ECO:0007669"/>
    <property type="project" value="InterPro"/>
</dbReference>
<feature type="region of interest" description="Disordered" evidence="10">
    <location>
        <begin position="279"/>
        <end position="325"/>
    </location>
</feature>
<feature type="domain" description="Flagellar M-ring N-terminal" evidence="12">
    <location>
        <begin position="45"/>
        <end position="218"/>
    </location>
</feature>
<evidence type="ECO:0000256" key="8">
    <source>
        <dbReference type="ARBA" id="ARBA00023143"/>
    </source>
</evidence>